<proteinExistence type="inferred from homology"/>
<dbReference type="GO" id="GO:0048039">
    <property type="term" value="F:ubiquinone binding"/>
    <property type="evidence" value="ECO:0007669"/>
    <property type="project" value="InterPro"/>
</dbReference>
<sequence length="169" mass="19782">MPTHAEKRFVPYTAREMYDLVVDVEKYPQFLPWCLASRIKKREGNVFFADLVVGFKMIRERFTSRVTQTSGERIDVAYTEGPFHYLNNHWIFEPADDGCMIDFYVDFEFRSAFLQKIMGSLFNEAVRRMVQAFDKRAEQLYGYRPTPPGRTRKSFPSPSGPQSTTAHTR</sequence>
<dbReference type="PANTHER" id="PTHR12901">
    <property type="entry name" value="SPERM PROTEIN HOMOLOG"/>
    <property type="match status" value="1"/>
</dbReference>
<feature type="region of interest" description="Disordered" evidence="2">
    <location>
        <begin position="141"/>
        <end position="169"/>
    </location>
</feature>
<feature type="compositionally biased region" description="Polar residues" evidence="2">
    <location>
        <begin position="154"/>
        <end position="169"/>
    </location>
</feature>
<protein>
    <submittedName>
        <fullName evidence="4">Coenzyme Q-binding protein COQ10</fullName>
    </submittedName>
</protein>
<comment type="similarity">
    <text evidence="1">Belongs to the ribosome association toxin RatA family.</text>
</comment>
<evidence type="ECO:0000313" key="5">
    <source>
        <dbReference type="Proteomes" id="UP000199412"/>
    </source>
</evidence>
<reference evidence="4 5" key="1">
    <citation type="submission" date="2016-10" db="EMBL/GenBank/DDBJ databases">
        <authorList>
            <person name="de Groot N.N."/>
        </authorList>
    </citation>
    <scope>NUCLEOTIDE SEQUENCE [LARGE SCALE GENOMIC DNA]</scope>
    <source>
        <strain evidence="4 5">ATCC 700224</strain>
    </source>
</reference>
<dbReference type="InterPro" id="IPR023393">
    <property type="entry name" value="START-like_dom_sf"/>
</dbReference>
<accession>A0A1G7H2W6</accession>
<dbReference type="STRING" id="69960.SAMN05421720_11736"/>
<organism evidence="4 5">
    <name type="scientific">Rhodospira trueperi</name>
    <dbReference type="NCBI Taxonomy" id="69960"/>
    <lineage>
        <taxon>Bacteria</taxon>
        <taxon>Pseudomonadati</taxon>
        <taxon>Pseudomonadota</taxon>
        <taxon>Alphaproteobacteria</taxon>
        <taxon>Rhodospirillales</taxon>
        <taxon>Rhodospirillaceae</taxon>
        <taxon>Rhodospira</taxon>
    </lineage>
</organism>
<evidence type="ECO:0000259" key="3">
    <source>
        <dbReference type="Pfam" id="PF03364"/>
    </source>
</evidence>
<dbReference type="RefSeq" id="WP_092787867.1">
    <property type="nucleotide sequence ID" value="NZ_FNAP01000017.1"/>
</dbReference>
<dbReference type="CDD" id="cd07813">
    <property type="entry name" value="COQ10p_like"/>
    <property type="match status" value="1"/>
</dbReference>
<dbReference type="EMBL" id="FNAP01000017">
    <property type="protein sequence ID" value="SDE94705.1"/>
    <property type="molecule type" value="Genomic_DNA"/>
</dbReference>
<feature type="domain" description="Coenzyme Q-binding protein COQ10 START" evidence="3">
    <location>
        <begin position="10"/>
        <end position="133"/>
    </location>
</feature>
<dbReference type="Proteomes" id="UP000199412">
    <property type="component" value="Unassembled WGS sequence"/>
</dbReference>
<dbReference type="SUPFAM" id="SSF55961">
    <property type="entry name" value="Bet v1-like"/>
    <property type="match status" value="1"/>
</dbReference>
<dbReference type="AlphaFoldDB" id="A0A1G7H2W6"/>
<evidence type="ECO:0000256" key="1">
    <source>
        <dbReference type="ARBA" id="ARBA00008918"/>
    </source>
</evidence>
<dbReference type="InterPro" id="IPR044996">
    <property type="entry name" value="COQ10-like"/>
</dbReference>
<dbReference type="OrthoDB" id="9804759at2"/>
<name>A0A1G7H2W6_9PROT</name>
<keyword evidence="5" id="KW-1185">Reference proteome</keyword>
<dbReference type="PANTHER" id="PTHR12901:SF10">
    <property type="entry name" value="COENZYME Q-BINDING PROTEIN COQ10, MITOCHONDRIAL"/>
    <property type="match status" value="1"/>
</dbReference>
<dbReference type="GO" id="GO:0045333">
    <property type="term" value="P:cellular respiration"/>
    <property type="evidence" value="ECO:0007669"/>
    <property type="project" value="InterPro"/>
</dbReference>
<dbReference type="InterPro" id="IPR005031">
    <property type="entry name" value="COQ10_START"/>
</dbReference>
<dbReference type="Gene3D" id="3.30.530.20">
    <property type="match status" value="1"/>
</dbReference>
<gene>
    <name evidence="4" type="ORF">SAMN05421720_11736</name>
</gene>
<dbReference type="Pfam" id="PF03364">
    <property type="entry name" value="Polyketide_cyc"/>
    <property type="match status" value="1"/>
</dbReference>
<evidence type="ECO:0000313" key="4">
    <source>
        <dbReference type="EMBL" id="SDE94705.1"/>
    </source>
</evidence>
<evidence type="ECO:0000256" key="2">
    <source>
        <dbReference type="SAM" id="MobiDB-lite"/>
    </source>
</evidence>